<dbReference type="EMBL" id="QSIO01000001">
    <property type="protein sequence ID" value="RHC96362.1"/>
    <property type="molecule type" value="Genomic_DNA"/>
</dbReference>
<sequence>MKNNAKTKISLVSILVILGVAARMMRVIHRHQIREQNKQTIQTTKKVAEFQKTLDEEETKKRNETFNKIYNESLVRNKFENWQKVDELHGLGQRTGQFYIYNFEKKEEILLENTDQAFVLPIRHKSDNVTFQAIFAHKDGQWHIINPDGSSQLQLGAANISAESKFVIENNVLDYDQ</sequence>
<comment type="caution">
    <text evidence="1">The sequence shown here is derived from an EMBL/GenBank/DDBJ whole genome shotgun (WGS) entry which is preliminary data.</text>
</comment>
<organism evidence="1 2">
    <name type="scientific">Streptococcus parasanguinis</name>
    <dbReference type="NCBI Taxonomy" id="1318"/>
    <lineage>
        <taxon>Bacteria</taxon>
        <taxon>Bacillati</taxon>
        <taxon>Bacillota</taxon>
        <taxon>Bacilli</taxon>
        <taxon>Lactobacillales</taxon>
        <taxon>Streptococcaceae</taxon>
        <taxon>Streptococcus</taxon>
    </lineage>
</organism>
<gene>
    <name evidence="1" type="ORF">DW820_04365</name>
</gene>
<name>A0A414CN46_STRPA</name>
<dbReference type="Proteomes" id="UP000285773">
    <property type="component" value="Unassembled WGS sequence"/>
</dbReference>
<proteinExistence type="predicted"/>
<dbReference type="AlphaFoldDB" id="A0A414CN46"/>
<dbReference type="RefSeq" id="WP_049474131.1">
    <property type="nucleotide sequence ID" value="NZ_JAQMJW010000002.1"/>
</dbReference>
<accession>A0A414CN46</accession>
<evidence type="ECO:0000313" key="2">
    <source>
        <dbReference type="Proteomes" id="UP000285773"/>
    </source>
</evidence>
<protein>
    <submittedName>
        <fullName evidence="1">Uncharacterized protein</fullName>
    </submittedName>
</protein>
<evidence type="ECO:0000313" key="1">
    <source>
        <dbReference type="EMBL" id="RHC96362.1"/>
    </source>
</evidence>
<reference evidence="1 2" key="1">
    <citation type="submission" date="2018-08" db="EMBL/GenBank/DDBJ databases">
        <title>A genome reference for cultivated species of the human gut microbiota.</title>
        <authorList>
            <person name="Zou Y."/>
            <person name="Xue W."/>
            <person name="Luo G."/>
        </authorList>
    </citation>
    <scope>NUCLEOTIDE SEQUENCE [LARGE SCALE GENOMIC DNA]</scope>
    <source>
        <strain evidence="1 2">AM33-3BH</strain>
    </source>
</reference>